<proteinExistence type="predicted"/>
<keyword evidence="6" id="KW-0378">Hydrolase</keyword>
<dbReference type="Gene3D" id="3.40.50.300">
    <property type="entry name" value="P-loop containing nucleotide triphosphate hydrolases"/>
    <property type="match status" value="1"/>
</dbReference>
<evidence type="ECO:0000256" key="1">
    <source>
        <dbReference type="ARBA" id="ARBA00004651"/>
    </source>
</evidence>
<dbReference type="SUPFAM" id="SSF52540">
    <property type="entry name" value="P-loop containing nucleoside triphosphate hydrolases"/>
    <property type="match status" value="1"/>
</dbReference>
<dbReference type="PROSITE" id="PS50893">
    <property type="entry name" value="ABC_TRANSPORTER_2"/>
    <property type="match status" value="1"/>
</dbReference>
<feature type="domain" description="ABC transmembrane type-1" evidence="14">
    <location>
        <begin position="162"/>
        <end position="443"/>
    </location>
</feature>
<dbReference type="Proteomes" id="UP000183954">
    <property type="component" value="Unassembled WGS sequence"/>
</dbReference>
<feature type="transmembrane region" description="Helical" evidence="12">
    <location>
        <begin position="197"/>
        <end position="224"/>
    </location>
</feature>
<dbReference type="RefSeq" id="WP_073027426.1">
    <property type="nucleotide sequence ID" value="NZ_FQXJ01000003.1"/>
</dbReference>
<keyword evidence="9 12" id="KW-1133">Transmembrane helix</keyword>
<dbReference type="Pfam" id="PF03412">
    <property type="entry name" value="Peptidase_C39"/>
    <property type="match status" value="1"/>
</dbReference>
<keyword evidence="3" id="KW-1003">Cell membrane</keyword>
<keyword evidence="5" id="KW-0547">Nucleotide-binding</keyword>
<evidence type="ECO:0000256" key="3">
    <source>
        <dbReference type="ARBA" id="ARBA00022475"/>
    </source>
</evidence>
<evidence type="ECO:0000313" key="17">
    <source>
        <dbReference type="Proteomes" id="UP000183954"/>
    </source>
</evidence>
<evidence type="ECO:0000256" key="6">
    <source>
        <dbReference type="ARBA" id="ARBA00022807"/>
    </source>
</evidence>
<feature type="transmembrane region" description="Helical" evidence="12">
    <location>
        <begin position="161"/>
        <end position="185"/>
    </location>
</feature>
<keyword evidence="2" id="KW-0813">Transport</keyword>
<protein>
    <submittedName>
        <fullName evidence="16">NHLM bacteriocin system ABC transporter, peptidase/ATP-binding protein</fullName>
    </submittedName>
</protein>
<dbReference type="CDD" id="cd18569">
    <property type="entry name" value="ABC_6TM_NHLM_bacteriocin"/>
    <property type="match status" value="1"/>
</dbReference>
<keyword evidence="11" id="KW-0080">Bacteriocin transport</keyword>
<dbReference type="InterPro" id="IPR011527">
    <property type="entry name" value="ABC1_TM_dom"/>
</dbReference>
<dbReference type="InterPro" id="IPR027417">
    <property type="entry name" value="P-loop_NTPase"/>
</dbReference>
<gene>
    <name evidence="16" type="ORF">SAMN02746098_00387</name>
</gene>
<feature type="domain" description="ABC transporter" evidence="13">
    <location>
        <begin position="482"/>
        <end position="715"/>
    </location>
</feature>
<dbReference type="PROSITE" id="PS50990">
    <property type="entry name" value="PEPTIDASE_C39"/>
    <property type="match status" value="1"/>
</dbReference>
<dbReference type="InterPro" id="IPR003439">
    <property type="entry name" value="ABC_transporter-like_ATP-bd"/>
</dbReference>
<dbReference type="GO" id="GO:0006508">
    <property type="term" value="P:proteolysis"/>
    <property type="evidence" value="ECO:0007669"/>
    <property type="project" value="InterPro"/>
</dbReference>
<dbReference type="GO" id="GO:0005524">
    <property type="term" value="F:ATP binding"/>
    <property type="evidence" value="ECO:0007669"/>
    <property type="project" value="UniProtKB-KW"/>
</dbReference>
<dbReference type="NCBIfam" id="TIGR03796">
    <property type="entry name" value="NHLM_micro_ABC1"/>
    <property type="match status" value="1"/>
</dbReference>
<dbReference type="SMART" id="SM00382">
    <property type="entry name" value="AAA"/>
    <property type="match status" value="1"/>
</dbReference>
<dbReference type="Pfam" id="PF00005">
    <property type="entry name" value="ABC_tran"/>
    <property type="match status" value="1"/>
</dbReference>
<dbReference type="OrthoDB" id="9771903at2"/>
<evidence type="ECO:0000256" key="5">
    <source>
        <dbReference type="ARBA" id="ARBA00022741"/>
    </source>
</evidence>
<feature type="transmembrane region" description="Helical" evidence="12">
    <location>
        <begin position="268"/>
        <end position="290"/>
    </location>
</feature>
<dbReference type="SUPFAM" id="SSF90123">
    <property type="entry name" value="ABC transporter transmembrane region"/>
    <property type="match status" value="1"/>
</dbReference>
<dbReference type="GO" id="GO:0140359">
    <property type="term" value="F:ABC-type transporter activity"/>
    <property type="evidence" value="ECO:0007669"/>
    <property type="project" value="InterPro"/>
</dbReference>
<evidence type="ECO:0000313" key="16">
    <source>
        <dbReference type="EMBL" id="SHH18461.1"/>
    </source>
</evidence>
<evidence type="ECO:0000259" key="13">
    <source>
        <dbReference type="PROSITE" id="PS50893"/>
    </source>
</evidence>
<evidence type="ECO:0000259" key="15">
    <source>
        <dbReference type="PROSITE" id="PS50990"/>
    </source>
</evidence>
<reference evidence="17" key="1">
    <citation type="submission" date="2016-11" db="EMBL/GenBank/DDBJ databases">
        <authorList>
            <person name="Varghese N."/>
            <person name="Submissions S."/>
        </authorList>
    </citation>
    <scope>NUCLEOTIDE SEQUENCE [LARGE SCALE GENOMIC DNA]</scope>
    <source>
        <strain evidence="17">DSM 15449</strain>
    </source>
</reference>
<dbReference type="AlphaFoldDB" id="A0A1M5QX15"/>
<dbReference type="GO" id="GO:0008234">
    <property type="term" value="F:cysteine-type peptidase activity"/>
    <property type="evidence" value="ECO:0007669"/>
    <property type="project" value="UniProtKB-KW"/>
</dbReference>
<keyword evidence="10 12" id="KW-0472">Membrane</keyword>
<comment type="subcellular location">
    <subcellularLocation>
        <location evidence="1">Cell membrane</location>
        <topology evidence="1">Multi-pass membrane protein</topology>
    </subcellularLocation>
</comment>
<dbReference type="Gene3D" id="1.20.1560.10">
    <property type="entry name" value="ABC transporter type 1, transmembrane domain"/>
    <property type="match status" value="1"/>
</dbReference>
<dbReference type="GO" id="GO:0005886">
    <property type="term" value="C:plasma membrane"/>
    <property type="evidence" value="ECO:0007669"/>
    <property type="project" value="UniProtKB-SubCell"/>
</dbReference>
<name>A0A1M5QX15_9FIRM</name>
<dbReference type="InterPro" id="IPR017871">
    <property type="entry name" value="ABC_transporter-like_CS"/>
</dbReference>
<dbReference type="Pfam" id="PF00664">
    <property type="entry name" value="ABC_membrane"/>
    <property type="match status" value="1"/>
</dbReference>
<evidence type="ECO:0000259" key="14">
    <source>
        <dbReference type="PROSITE" id="PS50929"/>
    </source>
</evidence>
<dbReference type="PROSITE" id="PS50929">
    <property type="entry name" value="ABC_TM1F"/>
    <property type="match status" value="1"/>
</dbReference>
<dbReference type="PANTHER" id="PTHR24221">
    <property type="entry name" value="ATP-BINDING CASSETTE SUB-FAMILY B"/>
    <property type="match status" value="1"/>
</dbReference>
<dbReference type="GO" id="GO:0015031">
    <property type="term" value="P:protein transport"/>
    <property type="evidence" value="ECO:0007669"/>
    <property type="project" value="UniProtKB-KW"/>
</dbReference>
<dbReference type="EMBL" id="FQXJ01000003">
    <property type="protein sequence ID" value="SHH18461.1"/>
    <property type="molecule type" value="Genomic_DNA"/>
</dbReference>
<accession>A0A1M5QX15</accession>
<dbReference type="FunFam" id="3.40.50.300:FF:000299">
    <property type="entry name" value="ABC transporter ATP-binding protein/permease"/>
    <property type="match status" value="1"/>
</dbReference>
<keyword evidence="4 12" id="KW-0812">Transmembrane</keyword>
<organism evidence="16 17">
    <name type="scientific">Desulfosporosinus lacus DSM 15449</name>
    <dbReference type="NCBI Taxonomy" id="1121420"/>
    <lineage>
        <taxon>Bacteria</taxon>
        <taxon>Bacillati</taxon>
        <taxon>Bacillota</taxon>
        <taxon>Clostridia</taxon>
        <taxon>Eubacteriales</taxon>
        <taxon>Desulfitobacteriaceae</taxon>
        <taxon>Desulfosporosinus</taxon>
    </lineage>
</organism>
<dbReference type="GO" id="GO:0043213">
    <property type="term" value="P:bacteriocin transport"/>
    <property type="evidence" value="ECO:0007669"/>
    <property type="project" value="UniProtKB-KW"/>
</dbReference>
<evidence type="ECO:0000256" key="10">
    <source>
        <dbReference type="ARBA" id="ARBA00023136"/>
    </source>
</evidence>
<dbReference type="InterPro" id="IPR003593">
    <property type="entry name" value="AAA+_ATPase"/>
</dbReference>
<keyword evidence="7 16" id="KW-0067">ATP-binding</keyword>
<evidence type="ECO:0000256" key="4">
    <source>
        <dbReference type="ARBA" id="ARBA00022692"/>
    </source>
</evidence>
<evidence type="ECO:0000256" key="7">
    <source>
        <dbReference type="ARBA" id="ARBA00022840"/>
    </source>
</evidence>
<keyword evidence="17" id="KW-1185">Reference proteome</keyword>
<keyword evidence="6" id="KW-0645">Protease</keyword>
<keyword evidence="6" id="KW-0788">Thiol protease</keyword>
<dbReference type="InterPro" id="IPR036640">
    <property type="entry name" value="ABC1_TM_sf"/>
</dbReference>
<dbReference type="GO" id="GO:0034040">
    <property type="term" value="F:ATPase-coupled lipid transmembrane transporter activity"/>
    <property type="evidence" value="ECO:0007669"/>
    <property type="project" value="TreeGrafter"/>
</dbReference>
<evidence type="ECO:0000256" key="12">
    <source>
        <dbReference type="SAM" id="Phobius"/>
    </source>
</evidence>
<evidence type="ECO:0000256" key="2">
    <source>
        <dbReference type="ARBA" id="ARBA00022448"/>
    </source>
</evidence>
<dbReference type="InterPro" id="IPR005074">
    <property type="entry name" value="Peptidase_C39"/>
</dbReference>
<dbReference type="Gene3D" id="3.90.70.10">
    <property type="entry name" value="Cysteine proteinases"/>
    <property type="match status" value="1"/>
</dbReference>
<dbReference type="PANTHER" id="PTHR24221:SF654">
    <property type="entry name" value="ATP-BINDING CASSETTE SUB-FAMILY B MEMBER 6"/>
    <property type="match status" value="1"/>
</dbReference>
<sequence length="716" mass="79365">MPKIAKVPIVMQMEALECGAASLSMVLAYFGKWLPLEQVRLDCGVSRDGSSAKNILRAARAYGLKASGYRMDLIALRTISFPAIIHWNFNHFVVLNGFKKDKAVLNDPAKGTVEVSMEEFDKSFTGIVLRFEKTDSFIPEGKPKSVWSFARKRLKGTKGPFIFVIATGILTTGIGMITPVFSRIFLDNILSGKNPDWLMPFIIAIGLAVLFQFVIAVIEGIFLLKIQGRLEVTANAMFMWHVLRLPVEFFSQRFVGDIASRQASNERIAYTLIGKLAPVFLNVVMLVFFLTVMLRYSVLLSIVGILAAVLNILVLRFVSKKRVNMSRVLERDGGKLVGTTMSGIEMIESIKASGAENGFFERWAGYHAKLNNSQVALAKTNQYLGMVPTLLQQLANTAILMIGVYLILDGEFTIGTLIAFQAFLTAFLSPVNQLVDVGQLFQEMRSSMERVEDVMNYPTDVEDNQAVSEKRTLSYEKLSGTIEITDLTFGYNRLSPSLIENFCMTLKPGSRVALIGGSGSGKSTLAKLISGLYKPWSGEILFDGYRREEIDRGAFTGSLSVVDQDIVLFEDSILDNITLWDSSVSQVAVVNAAKDAQIHEDIMQREGGYDHLIKEGGKNFSGGQRQRFELARALALEPSIIILDEATSALDAKTELTIMDSIKARGITCIIVAHRLSTIRDCEEIIVLDKGQVVERGRHEELIKTEGMYTKLITTE</sequence>
<dbReference type="InterPro" id="IPR022514">
    <property type="entry name" value="NHPM_micro_ABC1"/>
</dbReference>
<evidence type="ECO:0000256" key="9">
    <source>
        <dbReference type="ARBA" id="ARBA00022989"/>
    </source>
</evidence>
<evidence type="ECO:0000256" key="11">
    <source>
        <dbReference type="ARBA" id="ARBA00043264"/>
    </source>
</evidence>
<feature type="domain" description="Peptidase C39" evidence="15">
    <location>
        <begin position="12"/>
        <end position="131"/>
    </location>
</feature>
<dbReference type="InterPro" id="IPR039421">
    <property type="entry name" value="Type_1_exporter"/>
</dbReference>
<dbReference type="GO" id="GO:0016887">
    <property type="term" value="F:ATP hydrolysis activity"/>
    <property type="evidence" value="ECO:0007669"/>
    <property type="project" value="InterPro"/>
</dbReference>
<feature type="transmembrane region" description="Helical" evidence="12">
    <location>
        <begin position="296"/>
        <end position="318"/>
    </location>
</feature>
<keyword evidence="8" id="KW-0653">Protein transport</keyword>
<dbReference type="STRING" id="1121420.SAMN02746098_00387"/>
<evidence type="ECO:0000256" key="8">
    <source>
        <dbReference type="ARBA" id="ARBA00022927"/>
    </source>
</evidence>
<dbReference type="PROSITE" id="PS00211">
    <property type="entry name" value="ABC_TRANSPORTER_1"/>
    <property type="match status" value="1"/>
</dbReference>